<dbReference type="GO" id="GO:0005886">
    <property type="term" value="C:plasma membrane"/>
    <property type="evidence" value="ECO:0007669"/>
    <property type="project" value="InterPro"/>
</dbReference>
<accession>A0A1I4WJH9</accession>
<dbReference type="PANTHER" id="PTHR10264">
    <property type="entry name" value="BAND 7 PROTEIN-RELATED"/>
    <property type="match status" value="1"/>
</dbReference>
<name>A0A1I4WJH9_9FLAO</name>
<proteinExistence type="inferred from homology"/>
<dbReference type="EMBL" id="FOUZ01000007">
    <property type="protein sequence ID" value="SFN13386.1"/>
    <property type="molecule type" value="Genomic_DNA"/>
</dbReference>
<dbReference type="InterPro" id="IPR036013">
    <property type="entry name" value="Band_7/SPFH_dom_sf"/>
</dbReference>
<dbReference type="InterPro" id="IPR001972">
    <property type="entry name" value="Stomatin_HflK_fam"/>
</dbReference>
<reference evidence="5" key="1">
    <citation type="submission" date="2016-10" db="EMBL/GenBank/DDBJ databases">
        <authorList>
            <person name="Varghese N."/>
            <person name="Submissions S."/>
        </authorList>
    </citation>
    <scope>NUCLEOTIDE SEQUENCE [LARGE SCALE GENOMIC DNA]</scope>
    <source>
        <strain evidence="5">XJ109</strain>
    </source>
</reference>
<dbReference type="InterPro" id="IPR001107">
    <property type="entry name" value="Band_7"/>
</dbReference>
<evidence type="ECO:0000313" key="5">
    <source>
        <dbReference type="Proteomes" id="UP000199149"/>
    </source>
</evidence>
<organism evidence="4 5">
    <name type="scientific">Algoriella xinjiangensis</name>
    <dbReference type="NCBI Taxonomy" id="684065"/>
    <lineage>
        <taxon>Bacteria</taxon>
        <taxon>Pseudomonadati</taxon>
        <taxon>Bacteroidota</taxon>
        <taxon>Flavobacteriia</taxon>
        <taxon>Flavobacteriales</taxon>
        <taxon>Weeksellaceae</taxon>
        <taxon>Algoriella</taxon>
    </lineage>
</organism>
<protein>
    <submittedName>
        <fullName evidence="4">SPFH domain / Band 7 family protein</fullName>
    </submittedName>
</protein>
<sequence>MLKQTQHCNKKFRHSELVSESHKKYKNLKKDNKMKKLAINNQEVGVSIKNNEVNKIYTKGNYWIFFNKQTTIFNVNEIIDEKCHSIILENETLKSMVEFIEVLHNEVLIVYKNNQFHQSFVNKNVMIWKNTTQLKTSKFDLNATDLITNLSKRDLEILKKVSALKTISIAPYFEGILFKDNQFDQVLKAGDYIFYNNETKTSVVTFDMRPQTIEISGQEILTKDKAQLRINFMVQYQIIDLINAYQSNKDFEKMIYQAIQLGLREFIGNMNFDDLMSDKNSVSDYIIQKYQTEFAKIGLNLKQAGMKDIILPGEIREIMNRVLIAEKTAQANSIMRREETASTRSLLNTAKLMEENETLWKLKEMEYIEKIADKVGDISISGGSNVLNELKTMFTK</sequence>
<gene>
    <name evidence="4" type="ORF">SAMN05421738_10725</name>
</gene>
<comment type="similarity">
    <text evidence="2">Belongs to the band 7/mec-2 family.</text>
</comment>
<dbReference type="InterPro" id="IPR043202">
    <property type="entry name" value="Band-7_stomatin-like"/>
</dbReference>
<dbReference type="PRINTS" id="PR00721">
    <property type="entry name" value="STOMATIN"/>
</dbReference>
<dbReference type="Pfam" id="PF01145">
    <property type="entry name" value="Band_7"/>
    <property type="match status" value="1"/>
</dbReference>
<evidence type="ECO:0000256" key="2">
    <source>
        <dbReference type="ARBA" id="ARBA00008164"/>
    </source>
</evidence>
<dbReference type="Gene3D" id="3.30.479.30">
    <property type="entry name" value="Band 7 domain"/>
    <property type="match status" value="1"/>
</dbReference>
<feature type="domain" description="Band 7" evidence="3">
    <location>
        <begin position="162"/>
        <end position="323"/>
    </location>
</feature>
<evidence type="ECO:0000256" key="1">
    <source>
        <dbReference type="ARBA" id="ARBA00004167"/>
    </source>
</evidence>
<dbReference type="SMART" id="SM00244">
    <property type="entry name" value="PHB"/>
    <property type="match status" value="1"/>
</dbReference>
<dbReference type="PANTHER" id="PTHR10264:SF83">
    <property type="entry name" value="BLL5629 PROTEIN"/>
    <property type="match status" value="1"/>
</dbReference>
<dbReference type="STRING" id="684065.SAMN05421738_10725"/>
<evidence type="ECO:0000259" key="3">
    <source>
        <dbReference type="SMART" id="SM00244"/>
    </source>
</evidence>
<dbReference type="Proteomes" id="UP000199149">
    <property type="component" value="Unassembled WGS sequence"/>
</dbReference>
<dbReference type="AlphaFoldDB" id="A0A1I4WJH9"/>
<evidence type="ECO:0000313" key="4">
    <source>
        <dbReference type="EMBL" id="SFN13386.1"/>
    </source>
</evidence>
<dbReference type="SUPFAM" id="SSF117892">
    <property type="entry name" value="Band 7/SPFH domain"/>
    <property type="match status" value="1"/>
</dbReference>
<comment type="subcellular location">
    <subcellularLocation>
        <location evidence="1">Membrane</location>
        <topology evidence="1">Single-pass membrane protein</topology>
    </subcellularLocation>
</comment>
<dbReference type="CDD" id="cd13438">
    <property type="entry name" value="SPFH_eoslipins_u2"/>
    <property type="match status" value="1"/>
</dbReference>
<keyword evidence="5" id="KW-1185">Reference proteome</keyword>